<dbReference type="EMBL" id="JAGINW010000001">
    <property type="protein sequence ID" value="MBP2330115.1"/>
    <property type="molecule type" value="Genomic_DNA"/>
</dbReference>
<name>A0ABS4U0E3_9PSEU</name>
<sequence length="67" mass="7715">MLHSFLLIEFPQADAVTYIELVRGRGVYLSQGEVAYYSRISDELDRIALSARESRDILRAIVREREG</sequence>
<evidence type="ECO:0000313" key="3">
    <source>
        <dbReference type="Proteomes" id="UP001519332"/>
    </source>
</evidence>
<dbReference type="InterPro" id="IPR043917">
    <property type="entry name" value="DUF5753"/>
</dbReference>
<evidence type="ECO:0000313" key="2">
    <source>
        <dbReference type="EMBL" id="MBP2330115.1"/>
    </source>
</evidence>
<proteinExistence type="predicted"/>
<protein>
    <recommendedName>
        <fullName evidence="1">DUF5753 domain-containing protein</fullName>
    </recommendedName>
</protein>
<dbReference type="Pfam" id="PF19054">
    <property type="entry name" value="DUF5753"/>
    <property type="match status" value="1"/>
</dbReference>
<reference evidence="2 3" key="1">
    <citation type="submission" date="2021-03" db="EMBL/GenBank/DDBJ databases">
        <title>Sequencing the genomes of 1000 actinobacteria strains.</title>
        <authorList>
            <person name="Klenk H.-P."/>
        </authorList>
    </citation>
    <scope>NUCLEOTIDE SEQUENCE [LARGE SCALE GENOMIC DNA]</scope>
    <source>
        <strain evidence="2 3">DSM 46670</strain>
    </source>
</reference>
<feature type="domain" description="DUF5753" evidence="1">
    <location>
        <begin position="3"/>
        <end position="59"/>
    </location>
</feature>
<organism evidence="2 3">
    <name type="scientific">Kibdelosporangium banguiense</name>
    <dbReference type="NCBI Taxonomy" id="1365924"/>
    <lineage>
        <taxon>Bacteria</taxon>
        <taxon>Bacillati</taxon>
        <taxon>Actinomycetota</taxon>
        <taxon>Actinomycetes</taxon>
        <taxon>Pseudonocardiales</taxon>
        <taxon>Pseudonocardiaceae</taxon>
        <taxon>Kibdelosporangium</taxon>
    </lineage>
</organism>
<comment type="caution">
    <text evidence="2">The sequence shown here is derived from an EMBL/GenBank/DDBJ whole genome shotgun (WGS) entry which is preliminary data.</text>
</comment>
<keyword evidence="3" id="KW-1185">Reference proteome</keyword>
<evidence type="ECO:0000259" key="1">
    <source>
        <dbReference type="Pfam" id="PF19054"/>
    </source>
</evidence>
<dbReference type="Proteomes" id="UP001519332">
    <property type="component" value="Unassembled WGS sequence"/>
</dbReference>
<accession>A0ABS4U0E3</accession>
<gene>
    <name evidence="2" type="ORF">JOF56_010500</name>
</gene>